<dbReference type="AlphaFoldDB" id="A0A6J6XB34"/>
<dbReference type="InterPro" id="IPR017853">
    <property type="entry name" value="GH"/>
</dbReference>
<reference evidence="1" key="1">
    <citation type="submission" date="2020-05" db="EMBL/GenBank/DDBJ databases">
        <authorList>
            <person name="Chiriac C."/>
            <person name="Salcher M."/>
            <person name="Ghai R."/>
            <person name="Kavagutti S V."/>
        </authorList>
    </citation>
    <scope>NUCLEOTIDE SEQUENCE</scope>
</reference>
<gene>
    <name evidence="1" type="ORF">UFOPK2925_01579</name>
</gene>
<protein>
    <submittedName>
        <fullName evidence="1">Unannotated protein</fullName>
    </submittedName>
</protein>
<dbReference type="Gene3D" id="3.20.20.70">
    <property type="entry name" value="Aldolase class I"/>
    <property type="match status" value="1"/>
</dbReference>
<evidence type="ECO:0000313" key="1">
    <source>
        <dbReference type="EMBL" id="CAB4792476.1"/>
    </source>
</evidence>
<accession>A0A6J6XB34</accession>
<name>A0A6J6XB34_9ZZZZ</name>
<sequence length="186" mass="20629">MLGCGMPMLPAVGLCHGNRIGHDTAMPRVHMEFGHPANDWTGYRGVVAQARNIAARWALQRRWFDCDPDIVMAWGSDGLDAAGYAPHESRLLAAIAAICGGPCFLADDLAQLSEDEIAILADAEFLKRCWGDGFRPLDIFLHPDNPEIEQAFEIPIDLPRVWSAERSGEDLSLNLDWENHRISPKI</sequence>
<organism evidence="1">
    <name type="scientific">freshwater metagenome</name>
    <dbReference type="NCBI Taxonomy" id="449393"/>
    <lineage>
        <taxon>unclassified sequences</taxon>
        <taxon>metagenomes</taxon>
        <taxon>ecological metagenomes</taxon>
    </lineage>
</organism>
<dbReference type="SUPFAM" id="SSF51445">
    <property type="entry name" value="(Trans)glycosidases"/>
    <property type="match status" value="1"/>
</dbReference>
<proteinExistence type="predicted"/>
<dbReference type="InterPro" id="IPR013785">
    <property type="entry name" value="Aldolase_TIM"/>
</dbReference>
<dbReference type="EMBL" id="CAEZZU010000303">
    <property type="protein sequence ID" value="CAB4792476.1"/>
    <property type="molecule type" value="Genomic_DNA"/>
</dbReference>